<dbReference type="Proteomes" id="UP000461880">
    <property type="component" value="Unassembled WGS sequence"/>
</dbReference>
<dbReference type="PANTHER" id="PTHR43356">
    <property type="entry name" value="PHOSPHATE ACETYLTRANSFERASE"/>
    <property type="match status" value="1"/>
</dbReference>
<evidence type="ECO:0000256" key="3">
    <source>
        <dbReference type="ARBA" id="ARBA00023315"/>
    </source>
</evidence>
<dbReference type="Gene3D" id="3.40.718.10">
    <property type="entry name" value="Isopropylmalate Dehydrogenase"/>
    <property type="match status" value="1"/>
</dbReference>
<dbReference type="SUPFAM" id="SSF53659">
    <property type="entry name" value="Isocitrate/Isopropylmalate dehydrogenase-like"/>
    <property type="match status" value="1"/>
</dbReference>
<accession>A0A7X2TGH9</accession>
<comment type="similarity">
    <text evidence="1">Belongs to the phosphate acetyltransferase and butyryltransferase family.</text>
</comment>
<evidence type="ECO:0000313" key="5">
    <source>
        <dbReference type="EMBL" id="MSS59225.1"/>
    </source>
</evidence>
<dbReference type="AlphaFoldDB" id="A0A7X2TGH9"/>
<evidence type="ECO:0000256" key="1">
    <source>
        <dbReference type="ARBA" id="ARBA00005656"/>
    </source>
</evidence>
<feature type="domain" description="Phosphate acetyl/butaryl transferase" evidence="4">
    <location>
        <begin position="78"/>
        <end position="297"/>
    </location>
</feature>
<dbReference type="InterPro" id="IPR012147">
    <property type="entry name" value="P_Ac_Bu_trans"/>
</dbReference>
<keyword evidence="2 5" id="KW-0808">Transferase</keyword>
<proteinExistence type="inferred from homology"/>
<evidence type="ECO:0000313" key="6">
    <source>
        <dbReference type="Proteomes" id="UP000461880"/>
    </source>
</evidence>
<feature type="domain" description="Phosphate acetyl/butaryl transferase" evidence="4">
    <location>
        <begin position="6"/>
        <end position="77"/>
    </location>
</feature>
<organism evidence="5 6">
    <name type="scientific">Stecheria intestinalis</name>
    <dbReference type="NCBI Taxonomy" id="2606630"/>
    <lineage>
        <taxon>Bacteria</taxon>
        <taxon>Bacillati</taxon>
        <taxon>Bacillota</taxon>
        <taxon>Erysipelotrichia</taxon>
        <taxon>Erysipelotrichales</taxon>
        <taxon>Erysipelotrichaceae</taxon>
        <taxon>Stecheria</taxon>
    </lineage>
</organism>
<dbReference type="PANTHER" id="PTHR43356:SF2">
    <property type="entry name" value="PHOSPHATE ACETYLTRANSFERASE"/>
    <property type="match status" value="1"/>
</dbReference>
<evidence type="ECO:0000259" key="4">
    <source>
        <dbReference type="Pfam" id="PF01515"/>
    </source>
</evidence>
<dbReference type="InterPro" id="IPR050500">
    <property type="entry name" value="Phos_Acetyltrans/Butyryltrans"/>
</dbReference>
<protein>
    <submittedName>
        <fullName evidence="5">Phosphate butyryltransferase</fullName>
    </submittedName>
</protein>
<dbReference type="InterPro" id="IPR002505">
    <property type="entry name" value="PTA_PTB"/>
</dbReference>
<dbReference type="Pfam" id="PF01515">
    <property type="entry name" value="PTA_PTB"/>
    <property type="match status" value="2"/>
</dbReference>
<dbReference type="GO" id="GO:0016746">
    <property type="term" value="F:acyltransferase activity"/>
    <property type="evidence" value="ECO:0007669"/>
    <property type="project" value="UniProtKB-KW"/>
</dbReference>
<keyword evidence="3" id="KW-0012">Acyltransferase</keyword>
<gene>
    <name evidence="5" type="ORF">FYJ51_09990</name>
</gene>
<comment type="caution">
    <text evidence="5">The sequence shown here is derived from an EMBL/GenBank/DDBJ whole genome shotgun (WGS) entry which is preliminary data.</text>
</comment>
<keyword evidence="6" id="KW-1185">Reference proteome</keyword>
<reference evidence="5 6" key="1">
    <citation type="submission" date="2019-08" db="EMBL/GenBank/DDBJ databases">
        <title>In-depth cultivation of the pig gut microbiome towards novel bacterial diversity and tailored functional studies.</title>
        <authorList>
            <person name="Wylensek D."/>
            <person name="Hitch T.C.A."/>
            <person name="Clavel T."/>
        </authorList>
    </citation>
    <scope>NUCLEOTIDE SEQUENCE [LARGE SCALE GENOMIC DNA]</scope>
    <source>
        <strain evidence="5 6">Oil+RF-744-GAM-WT-6</strain>
    </source>
</reference>
<dbReference type="PIRSF" id="PIRSF000428">
    <property type="entry name" value="P_Ac_trans"/>
    <property type="match status" value="1"/>
</dbReference>
<name>A0A7X2TGH9_9FIRM</name>
<sequence length="306" mass="33099">MSRSFEELMNQFSSCRKKVLSVACAQDEPVLEAVKEAHEKGIVDAILVGDEAGIRSIGTKIGMNLNEYQIIDEKDPKEAAHHAVSLVHDGKADMYMKGILPTKDFLKSVLDKEAGLRKNKVLSHVVVFEIPGIDHLLFLSDVAFIPYPTLDDKKEMIRYCVEIANACGVDNPKVAPLAAVEVVNPKMPATVEAEQLHEANEAGELTGCVVDGPLSLDIALYEQAAIEKGAQDRPCAGKSDILIFPDIHAGNITYKAIQHMVPGVKAGCILTGTAAPVILTSRSDTKDVKVNSICLAAILSEHQKNH</sequence>
<dbReference type="EMBL" id="VUMN01000026">
    <property type="protein sequence ID" value="MSS59225.1"/>
    <property type="molecule type" value="Genomic_DNA"/>
</dbReference>
<evidence type="ECO:0000256" key="2">
    <source>
        <dbReference type="ARBA" id="ARBA00022679"/>
    </source>
</evidence>
<dbReference type="RefSeq" id="WP_154505414.1">
    <property type="nucleotide sequence ID" value="NZ_VUMN01000026.1"/>
</dbReference>